<evidence type="ECO:0000313" key="1">
    <source>
        <dbReference type="EMBL" id="OLF15225.1"/>
    </source>
</evidence>
<proteinExistence type="predicted"/>
<protein>
    <submittedName>
        <fullName evidence="1">Uncharacterized protein</fullName>
    </submittedName>
</protein>
<comment type="caution">
    <text evidence="1">The sequence shown here is derived from an EMBL/GenBank/DDBJ whole genome shotgun (WGS) entry which is preliminary data.</text>
</comment>
<reference evidence="1 2" key="1">
    <citation type="submission" date="2016-12" db="EMBL/GenBank/DDBJ databases">
        <title>The draft genome sequence of Actinophytocola sp. 11-183.</title>
        <authorList>
            <person name="Wang W."/>
            <person name="Yuan L."/>
        </authorList>
    </citation>
    <scope>NUCLEOTIDE SEQUENCE [LARGE SCALE GENOMIC DNA]</scope>
    <source>
        <strain evidence="1 2">11-183</strain>
    </source>
</reference>
<name>A0A1Q8CLJ7_9PSEU</name>
<organism evidence="1 2">
    <name type="scientific">Actinophytocola xanthii</name>
    <dbReference type="NCBI Taxonomy" id="1912961"/>
    <lineage>
        <taxon>Bacteria</taxon>
        <taxon>Bacillati</taxon>
        <taxon>Actinomycetota</taxon>
        <taxon>Actinomycetes</taxon>
        <taxon>Pseudonocardiales</taxon>
        <taxon>Pseudonocardiaceae</taxon>
    </lineage>
</organism>
<dbReference type="EMBL" id="MSIE01000044">
    <property type="protein sequence ID" value="OLF15225.1"/>
    <property type="molecule type" value="Genomic_DNA"/>
</dbReference>
<dbReference type="Proteomes" id="UP000185596">
    <property type="component" value="Unassembled WGS sequence"/>
</dbReference>
<gene>
    <name evidence="1" type="ORF">BU204_23175</name>
</gene>
<sequence>MTEQDGPGDVRRKVAATLERCAAALPPDLRLALMAGYGLLPEARLPRYEDRVRWVADRLGHVPRTARRRVDDAVQHVAEQLYRVSAGEDVPPPAAWHTTDLRVLVALDGPRPEVVEQRRVVAHASGLDELDLAVTLSRRDRSIPPAPEVSVLHGGVLRWRRRESSERLGFALRLPEPLAPGGVHSFGLRYVFPGERMFRPYLACVPRRACDLFDLRVRFAPGREPARVQLLRAGFQRDVDDDESPGDEVPVDPSGAVHVRFRGLAPGLAYGLRWGRG</sequence>
<dbReference type="AlphaFoldDB" id="A0A1Q8CLJ7"/>
<keyword evidence="2" id="KW-1185">Reference proteome</keyword>
<accession>A0A1Q8CLJ7</accession>
<evidence type="ECO:0000313" key="2">
    <source>
        <dbReference type="Proteomes" id="UP000185596"/>
    </source>
</evidence>